<dbReference type="GO" id="GO:0005524">
    <property type="term" value="F:ATP binding"/>
    <property type="evidence" value="ECO:0007669"/>
    <property type="project" value="UniProtKB-KW"/>
</dbReference>
<dbReference type="EMBL" id="JAGRQH010000001">
    <property type="protein sequence ID" value="MBR0558448.1"/>
    <property type="molecule type" value="Genomic_DNA"/>
</dbReference>
<dbReference type="Pfam" id="PF00005">
    <property type="entry name" value="ABC_tran"/>
    <property type="match status" value="1"/>
</dbReference>
<dbReference type="PANTHER" id="PTHR46743">
    <property type="entry name" value="TEICHOIC ACIDS EXPORT ATP-BINDING PROTEIN TAGH"/>
    <property type="match status" value="1"/>
</dbReference>
<dbReference type="InterPro" id="IPR003439">
    <property type="entry name" value="ABC_transporter-like_ATP-bd"/>
</dbReference>
<evidence type="ECO:0000256" key="3">
    <source>
        <dbReference type="ARBA" id="ARBA00022741"/>
    </source>
</evidence>
<evidence type="ECO:0000256" key="2">
    <source>
        <dbReference type="ARBA" id="ARBA00022448"/>
    </source>
</evidence>
<comment type="similarity">
    <text evidence="1">Belongs to the ABC transporter superfamily.</text>
</comment>
<keyword evidence="2" id="KW-0813">Transport</keyword>
<reference evidence="6 7" key="1">
    <citation type="submission" date="2021-04" db="EMBL/GenBank/DDBJ databases">
        <title>The complete genome sequence of Neokomagataea sp. TBRC 2177.</title>
        <authorList>
            <person name="Charoenyingcharoen P."/>
            <person name="Yukphan P."/>
        </authorList>
    </citation>
    <scope>NUCLEOTIDE SEQUENCE [LARGE SCALE GENOMIC DNA]</scope>
    <source>
        <strain evidence="6 7">TBRC 2177</strain>
    </source>
</reference>
<proteinExistence type="inferred from homology"/>
<dbReference type="Gene3D" id="3.40.50.300">
    <property type="entry name" value="P-loop containing nucleotide triphosphate hydrolases"/>
    <property type="match status" value="1"/>
</dbReference>
<accession>A0ABS5E3G5</accession>
<evidence type="ECO:0000256" key="1">
    <source>
        <dbReference type="ARBA" id="ARBA00005417"/>
    </source>
</evidence>
<evidence type="ECO:0000256" key="4">
    <source>
        <dbReference type="ARBA" id="ARBA00022840"/>
    </source>
</evidence>
<dbReference type="InterPro" id="IPR027417">
    <property type="entry name" value="P-loop_NTPase"/>
</dbReference>
<dbReference type="InterPro" id="IPR015860">
    <property type="entry name" value="ABC_transpr_TagH-like"/>
</dbReference>
<dbReference type="SMART" id="SM00382">
    <property type="entry name" value="AAA"/>
    <property type="match status" value="1"/>
</dbReference>
<gene>
    <name evidence="6" type="ORF">KB213_00030</name>
</gene>
<dbReference type="RefSeq" id="WP_211679696.1">
    <property type="nucleotide sequence ID" value="NZ_JAGRQH010000001.1"/>
</dbReference>
<keyword evidence="3" id="KW-0547">Nucleotide-binding</keyword>
<dbReference type="Proteomes" id="UP000677812">
    <property type="component" value="Unassembled WGS sequence"/>
</dbReference>
<feature type="domain" description="ABC transporter" evidence="5">
    <location>
        <begin position="41"/>
        <end position="254"/>
    </location>
</feature>
<comment type="caution">
    <text evidence="6">The sequence shown here is derived from an EMBL/GenBank/DDBJ whole genome shotgun (WGS) entry which is preliminary data.</text>
</comment>
<dbReference type="InterPro" id="IPR003593">
    <property type="entry name" value="AAA+_ATPase"/>
</dbReference>
<evidence type="ECO:0000313" key="6">
    <source>
        <dbReference type="EMBL" id="MBR0558448.1"/>
    </source>
</evidence>
<protein>
    <submittedName>
        <fullName evidence="6">ABC transporter ATP-binding protein</fullName>
    </submittedName>
</protein>
<evidence type="ECO:0000313" key="7">
    <source>
        <dbReference type="Proteomes" id="UP000677812"/>
    </source>
</evidence>
<evidence type="ECO:0000259" key="5">
    <source>
        <dbReference type="PROSITE" id="PS50893"/>
    </source>
</evidence>
<dbReference type="SUPFAM" id="SSF52540">
    <property type="entry name" value="P-loop containing nucleoside triphosphate hydrolases"/>
    <property type="match status" value="1"/>
</dbReference>
<keyword evidence="4 6" id="KW-0067">ATP-binding</keyword>
<dbReference type="PANTHER" id="PTHR46743:SF2">
    <property type="entry name" value="TEICHOIC ACIDS EXPORT ATP-BINDING PROTEIN TAGH"/>
    <property type="match status" value="1"/>
</dbReference>
<name>A0ABS5E3G5_9PROT</name>
<dbReference type="CDD" id="cd03220">
    <property type="entry name" value="ABC_KpsT_Wzt"/>
    <property type="match status" value="1"/>
</dbReference>
<keyword evidence="7" id="KW-1185">Reference proteome</keyword>
<organism evidence="6 7">
    <name type="scientific">Neokomagataea anthophila</name>
    <dbReference type="NCBI Taxonomy" id="2826925"/>
    <lineage>
        <taxon>Bacteria</taxon>
        <taxon>Pseudomonadati</taxon>
        <taxon>Pseudomonadota</taxon>
        <taxon>Alphaproteobacteria</taxon>
        <taxon>Acetobacterales</taxon>
        <taxon>Acetobacteraceae</taxon>
        <taxon>Neokomagataea</taxon>
    </lineage>
</organism>
<dbReference type="PROSITE" id="PS50893">
    <property type="entry name" value="ABC_TRANSPORTER_2"/>
    <property type="match status" value="1"/>
</dbReference>
<sequence>MPHIEVENLHLEFPLYHAESHFLKKRLAEALIGTGGGSIATRFAQDARKRTVVDVLRGVHFNALPGDRIGLIGRNGAGKTTLLRALAGIYEPVQGKVRLQGTVGTLLDASLGMNPELTGRENVRLFMQQCAVPRMSLESAYQDIEGFAELGHYFDLPIKAYSSGMSIRLAFGMATAVAPQILLMDEWFLAGDGAFLKKAEARLLRMIERVEILLVSSHQPEILARWCNRIIWMDEGKVRADGSCEEVLKQYKNM</sequence>
<dbReference type="InterPro" id="IPR050683">
    <property type="entry name" value="Bact_Polysacc_Export_ATP-bd"/>
</dbReference>